<dbReference type="EMBL" id="BQNB010021608">
    <property type="protein sequence ID" value="GJU08192.1"/>
    <property type="molecule type" value="Genomic_DNA"/>
</dbReference>
<dbReference type="Proteomes" id="UP001151760">
    <property type="component" value="Unassembled WGS sequence"/>
</dbReference>
<sequence length="338" mass="38383">MKATMAWRCRACDDLVKDYLCVPFELNQPDDVHVIPKHVLVDKDEDLEEEEFKEEEEPQEEEDDMEIEETVEPVDETVPLVSHVVGESVYCPFLRERLTMYVSSVLCGRTLTLYLGRMPSISDGSNEVRSSVEEGTAAMGNLVRKLGNAEERANWDLCWKKDRMRLSMFQLKMKRVHHLSRGDSIVTLSTRGQVTAPVVRECTFAGFMKCNPDNFRGTEGAVELRRWFEKTEMTSGINECAKDKKVKFAVATLRGPALTWWNSKVAILGLDVANQIGMVEPKSVKADAYIRGLTDNIKGEVTSSKPTNLNEVVRMAHKLMEHKAQARNKRILEGNKQK</sequence>
<keyword evidence="3" id="KW-1185">Reference proteome</keyword>
<organism evidence="2 3">
    <name type="scientific">Tanacetum coccineum</name>
    <dbReference type="NCBI Taxonomy" id="301880"/>
    <lineage>
        <taxon>Eukaryota</taxon>
        <taxon>Viridiplantae</taxon>
        <taxon>Streptophyta</taxon>
        <taxon>Embryophyta</taxon>
        <taxon>Tracheophyta</taxon>
        <taxon>Spermatophyta</taxon>
        <taxon>Magnoliopsida</taxon>
        <taxon>eudicotyledons</taxon>
        <taxon>Gunneridae</taxon>
        <taxon>Pentapetalae</taxon>
        <taxon>asterids</taxon>
        <taxon>campanulids</taxon>
        <taxon>Asterales</taxon>
        <taxon>Asteraceae</taxon>
        <taxon>Asteroideae</taxon>
        <taxon>Anthemideae</taxon>
        <taxon>Anthemidinae</taxon>
        <taxon>Tanacetum</taxon>
    </lineage>
</organism>
<evidence type="ECO:0000313" key="2">
    <source>
        <dbReference type="EMBL" id="GJU08192.1"/>
    </source>
</evidence>
<reference evidence="2" key="2">
    <citation type="submission" date="2022-01" db="EMBL/GenBank/DDBJ databases">
        <authorList>
            <person name="Yamashiro T."/>
            <person name="Shiraishi A."/>
            <person name="Satake H."/>
            <person name="Nakayama K."/>
        </authorList>
    </citation>
    <scope>NUCLEOTIDE SEQUENCE</scope>
</reference>
<evidence type="ECO:0000313" key="3">
    <source>
        <dbReference type="Proteomes" id="UP001151760"/>
    </source>
</evidence>
<protein>
    <recommendedName>
        <fullName evidence="4">Zinc finger, CCHC-type, retrotransposon Gag domain protein</fullName>
    </recommendedName>
</protein>
<gene>
    <name evidence="2" type="ORF">Tco_1124622</name>
</gene>
<name>A0ABQ5J9G5_9ASTR</name>
<accession>A0ABQ5J9G5</accession>
<comment type="caution">
    <text evidence="2">The sequence shown here is derived from an EMBL/GenBank/DDBJ whole genome shotgun (WGS) entry which is preliminary data.</text>
</comment>
<evidence type="ECO:0000256" key="1">
    <source>
        <dbReference type="SAM" id="MobiDB-lite"/>
    </source>
</evidence>
<proteinExistence type="predicted"/>
<feature type="region of interest" description="Disordered" evidence="1">
    <location>
        <begin position="47"/>
        <end position="66"/>
    </location>
</feature>
<reference evidence="2" key="1">
    <citation type="journal article" date="2022" name="Int. J. Mol. Sci.">
        <title>Draft Genome of Tanacetum Coccineum: Genomic Comparison of Closely Related Tanacetum-Family Plants.</title>
        <authorList>
            <person name="Yamashiro T."/>
            <person name="Shiraishi A."/>
            <person name="Nakayama K."/>
            <person name="Satake H."/>
        </authorList>
    </citation>
    <scope>NUCLEOTIDE SEQUENCE</scope>
</reference>
<evidence type="ECO:0008006" key="4">
    <source>
        <dbReference type="Google" id="ProtNLM"/>
    </source>
</evidence>